<evidence type="ECO:0000259" key="7">
    <source>
        <dbReference type="PROSITE" id="PS51900"/>
    </source>
</evidence>
<feature type="domain" description="Tyr recombinase" evidence="6">
    <location>
        <begin position="180"/>
        <end position="382"/>
    </location>
</feature>
<evidence type="ECO:0000256" key="3">
    <source>
        <dbReference type="ARBA" id="ARBA00023125"/>
    </source>
</evidence>
<dbReference type="GO" id="GO:0003677">
    <property type="term" value="F:DNA binding"/>
    <property type="evidence" value="ECO:0007669"/>
    <property type="project" value="UniProtKB-UniRule"/>
</dbReference>
<comment type="caution">
    <text evidence="8">The sequence shown here is derived from an EMBL/GenBank/DDBJ whole genome shotgun (WGS) entry which is preliminary data.</text>
</comment>
<dbReference type="InterPro" id="IPR050808">
    <property type="entry name" value="Phage_Integrase"/>
</dbReference>
<evidence type="ECO:0000256" key="2">
    <source>
        <dbReference type="ARBA" id="ARBA00022908"/>
    </source>
</evidence>
<evidence type="ECO:0000313" key="8">
    <source>
        <dbReference type="EMBL" id="MCG3418998.1"/>
    </source>
</evidence>
<dbReference type="EMBL" id="JAIFZM010000005">
    <property type="protein sequence ID" value="MCG3418998.1"/>
    <property type="molecule type" value="Genomic_DNA"/>
</dbReference>
<keyword evidence="2" id="KW-0229">DNA integration</keyword>
<keyword evidence="3 5" id="KW-0238">DNA-binding</keyword>
<dbReference type="GO" id="GO:0015074">
    <property type="term" value="P:DNA integration"/>
    <property type="evidence" value="ECO:0007669"/>
    <property type="project" value="UniProtKB-KW"/>
</dbReference>
<dbReference type="PANTHER" id="PTHR30629">
    <property type="entry name" value="PROPHAGE INTEGRASE"/>
    <property type="match status" value="1"/>
</dbReference>
<evidence type="ECO:0000256" key="1">
    <source>
        <dbReference type="ARBA" id="ARBA00008857"/>
    </source>
</evidence>
<dbReference type="InterPro" id="IPR010998">
    <property type="entry name" value="Integrase_recombinase_N"/>
</dbReference>
<dbReference type="Gene3D" id="1.10.150.130">
    <property type="match status" value="1"/>
</dbReference>
<dbReference type="InterPro" id="IPR011010">
    <property type="entry name" value="DNA_brk_join_enz"/>
</dbReference>
<feature type="domain" description="Core-binding (CB)" evidence="7">
    <location>
        <begin position="78"/>
        <end position="160"/>
    </location>
</feature>
<accession>A0AAW5B612</accession>
<dbReference type="PROSITE" id="PS51898">
    <property type="entry name" value="TYR_RECOMBINASE"/>
    <property type="match status" value="1"/>
</dbReference>
<dbReference type="InterPro" id="IPR002104">
    <property type="entry name" value="Integrase_catalytic"/>
</dbReference>
<gene>
    <name evidence="8" type="ORF">K3T81_07540</name>
</gene>
<dbReference type="Gene3D" id="1.10.443.10">
    <property type="entry name" value="Intergrase catalytic core"/>
    <property type="match status" value="1"/>
</dbReference>
<evidence type="ECO:0000313" key="9">
    <source>
        <dbReference type="Proteomes" id="UP001199631"/>
    </source>
</evidence>
<proteinExistence type="inferred from homology"/>
<dbReference type="Proteomes" id="UP001199631">
    <property type="component" value="Unassembled WGS sequence"/>
</dbReference>
<dbReference type="InterPro" id="IPR013762">
    <property type="entry name" value="Integrase-like_cat_sf"/>
</dbReference>
<dbReference type="PROSITE" id="PS51900">
    <property type="entry name" value="CB"/>
    <property type="match status" value="1"/>
</dbReference>
<sequence>MIKLKLNKSKKDPEVYFYIGKDKEKLWMYRHKYYDDSGKRKEKKKSSFKSEKEAIKALLEVKSETIKGNTRQVQYDRMTVSEWIDIWYETYSKDWEITTRVQRKKSIDKQIKPRIGKYTLQKLDRTTYKRVFINGLLKTHKPSSVQWHHNVFMGVVNAAVDDEILSHNKFKKMGIEKDEILENFLTPEELSIFLETSKKRNNITAHSMILLLAFTGLRQGEAFGLNWGNIDLKKKTITVDCTRDNHGLRTPKTKNSYRTIKVDDLIIDQLLAYQKWCLETKFQYGMKLDKKNDYVFISNQSGAPCSYMVLQHAFKSIYKQLDKDEIKINHITPHGLRHTHATILINNGTPPKTVAKRLGNNVDMIYKVYSHSTQEVEEIAVSAFTNRLFGAKTGAN</sequence>
<dbReference type="Pfam" id="PF00589">
    <property type="entry name" value="Phage_integrase"/>
    <property type="match status" value="1"/>
</dbReference>
<name>A0AAW5B612_9BACI</name>
<dbReference type="InterPro" id="IPR044068">
    <property type="entry name" value="CB"/>
</dbReference>
<dbReference type="InterPro" id="IPR004107">
    <property type="entry name" value="Integrase_SAM-like_N"/>
</dbReference>
<protein>
    <submittedName>
        <fullName evidence="8">Site-specific integrase</fullName>
    </submittedName>
</protein>
<dbReference type="PANTHER" id="PTHR30629:SF2">
    <property type="entry name" value="PROPHAGE INTEGRASE INTS-RELATED"/>
    <property type="match status" value="1"/>
</dbReference>
<comment type="similarity">
    <text evidence="1">Belongs to the 'phage' integrase family.</text>
</comment>
<evidence type="ECO:0000256" key="4">
    <source>
        <dbReference type="ARBA" id="ARBA00023172"/>
    </source>
</evidence>
<dbReference type="RefSeq" id="WP_238019337.1">
    <property type="nucleotide sequence ID" value="NZ_JAIFZM010000005.1"/>
</dbReference>
<dbReference type="AlphaFoldDB" id="A0AAW5B612"/>
<organism evidence="8 9">
    <name type="scientific">Oceanobacillus jordanicus</name>
    <dbReference type="NCBI Taxonomy" id="2867266"/>
    <lineage>
        <taxon>Bacteria</taxon>
        <taxon>Bacillati</taxon>
        <taxon>Bacillota</taxon>
        <taxon>Bacilli</taxon>
        <taxon>Bacillales</taxon>
        <taxon>Bacillaceae</taxon>
        <taxon>Oceanobacillus</taxon>
    </lineage>
</organism>
<dbReference type="SUPFAM" id="SSF56349">
    <property type="entry name" value="DNA breaking-rejoining enzymes"/>
    <property type="match status" value="1"/>
</dbReference>
<dbReference type="InterPro" id="IPR028259">
    <property type="entry name" value="AP2-like_int_N"/>
</dbReference>
<evidence type="ECO:0000256" key="5">
    <source>
        <dbReference type="PROSITE-ProRule" id="PRU01248"/>
    </source>
</evidence>
<dbReference type="Pfam" id="PF14659">
    <property type="entry name" value="Phage_int_SAM_3"/>
    <property type="match status" value="1"/>
</dbReference>
<keyword evidence="4" id="KW-0233">DNA recombination</keyword>
<reference evidence="8 9" key="1">
    <citation type="journal article" date="2022" name="Evol. Bioinform. Online">
        <title>Draft Genome Sequence of Oceanobacillus jordanicus Strain GSFE11, a Halotolerant Plant Growth-Promoting Bacterial Endophyte Isolated From the Jordan Valley.</title>
        <authorList>
            <person name="Alhindi T."/>
            <person name="Albdaiwi R."/>
        </authorList>
    </citation>
    <scope>NUCLEOTIDE SEQUENCE [LARGE SCALE GENOMIC DNA]</scope>
    <source>
        <strain evidence="8 9">GSFE11</strain>
    </source>
</reference>
<keyword evidence="9" id="KW-1185">Reference proteome</keyword>
<dbReference type="GO" id="GO:0006310">
    <property type="term" value="P:DNA recombination"/>
    <property type="evidence" value="ECO:0007669"/>
    <property type="project" value="UniProtKB-KW"/>
</dbReference>
<dbReference type="Pfam" id="PF14657">
    <property type="entry name" value="Arm-DNA-bind_4"/>
    <property type="match status" value="1"/>
</dbReference>
<evidence type="ECO:0000259" key="6">
    <source>
        <dbReference type="PROSITE" id="PS51898"/>
    </source>
</evidence>
<dbReference type="CDD" id="cd01189">
    <property type="entry name" value="INT_ICEBs1_C_like"/>
    <property type="match status" value="1"/>
</dbReference>